<evidence type="ECO:0000313" key="2">
    <source>
        <dbReference type="EMBL" id="RKP33949.1"/>
    </source>
</evidence>
<dbReference type="SUPFAM" id="SSF81383">
    <property type="entry name" value="F-box domain"/>
    <property type="match status" value="1"/>
</dbReference>
<accession>A0A4V1J412</accession>
<dbReference type="AlphaFoldDB" id="A0A4V1J412"/>
<protein>
    <recommendedName>
        <fullName evidence="4">F-box domain-containing protein</fullName>
    </recommendedName>
</protein>
<evidence type="ECO:0000256" key="1">
    <source>
        <dbReference type="SAM" id="SignalP"/>
    </source>
</evidence>
<dbReference type="Proteomes" id="UP000268162">
    <property type="component" value="Unassembled WGS sequence"/>
</dbReference>
<reference evidence="3" key="1">
    <citation type="journal article" date="2018" name="Nat. Microbiol.">
        <title>Leveraging single-cell genomics to expand the fungal tree of life.</title>
        <authorList>
            <person name="Ahrendt S.R."/>
            <person name="Quandt C.A."/>
            <person name="Ciobanu D."/>
            <person name="Clum A."/>
            <person name="Salamov A."/>
            <person name="Andreopoulos B."/>
            <person name="Cheng J.F."/>
            <person name="Woyke T."/>
            <person name="Pelin A."/>
            <person name="Henrissat B."/>
            <person name="Reynolds N.K."/>
            <person name="Benny G.L."/>
            <person name="Smith M.E."/>
            <person name="James T.Y."/>
            <person name="Grigoriev I.V."/>
        </authorList>
    </citation>
    <scope>NUCLEOTIDE SEQUENCE [LARGE SCALE GENOMIC DNA]</scope>
    <source>
        <strain evidence="3">RSA 468</strain>
    </source>
</reference>
<keyword evidence="1" id="KW-0732">Signal</keyword>
<organism evidence="2 3">
    <name type="scientific">Dimargaris cristalligena</name>
    <dbReference type="NCBI Taxonomy" id="215637"/>
    <lineage>
        <taxon>Eukaryota</taxon>
        <taxon>Fungi</taxon>
        <taxon>Fungi incertae sedis</taxon>
        <taxon>Zoopagomycota</taxon>
        <taxon>Kickxellomycotina</taxon>
        <taxon>Dimargaritomycetes</taxon>
        <taxon>Dimargaritales</taxon>
        <taxon>Dimargaritaceae</taxon>
        <taxon>Dimargaris</taxon>
    </lineage>
</organism>
<proteinExistence type="predicted"/>
<dbReference type="EMBL" id="ML003443">
    <property type="protein sequence ID" value="RKP33949.1"/>
    <property type="molecule type" value="Genomic_DNA"/>
</dbReference>
<gene>
    <name evidence="2" type="ORF">BJ085DRAFT_32186</name>
</gene>
<evidence type="ECO:0008006" key="4">
    <source>
        <dbReference type="Google" id="ProtNLM"/>
    </source>
</evidence>
<evidence type="ECO:0000313" key="3">
    <source>
        <dbReference type="Proteomes" id="UP000268162"/>
    </source>
</evidence>
<keyword evidence="3" id="KW-1185">Reference proteome</keyword>
<dbReference type="InterPro" id="IPR036047">
    <property type="entry name" value="F-box-like_dom_sf"/>
</dbReference>
<dbReference type="CDD" id="cd09917">
    <property type="entry name" value="F-box_SF"/>
    <property type="match status" value="1"/>
</dbReference>
<name>A0A4V1J412_9FUNG</name>
<feature type="signal peptide" evidence="1">
    <location>
        <begin position="1"/>
        <end position="22"/>
    </location>
</feature>
<feature type="chain" id="PRO_5020450634" description="F-box domain-containing protein" evidence="1">
    <location>
        <begin position="23"/>
        <end position="443"/>
    </location>
</feature>
<sequence>MKLAFTVHLASIFALAFQHAGAIPTDGGTSEHMPSDKFNALPTELKRMIALYLDGYAQMQMSTVSRAWRENIQVTTCKATLMIRCEAPLLARGLVQKIQEPPTTEAQTRGNSATDITKGQSIAHDVMNLTKHATIVAFKEFMQSNTHSITWMNRHAVLSATQIGQVGPTRMLLVEPLTKDLLQVNFPIFTLAENLTTEEFTKFLATLFGYEYVIEVGKSIADLFPEPCQRVAQNNIAEALPYMYRMVLSHVTWYLYTHTSFDKVQKYFESSLAPRNALQVNSQMNSRPLQARLGAILAASRFAEAPQVATVTDSKTQAVIQAEIAYFWNQVNREEEFMDPMGEGYLEFGDVFLPCLRRYNLIRAHTFFNQNAGSLGLVAEDLRNEDGLLLSDIGDFEMEGLCQDVLFDLKQFRLNDTEGFGFTVVEPLLWKANVIQYTFSAME</sequence>